<feature type="domain" description="Outer membrane protein beta-barrel" evidence="3">
    <location>
        <begin position="52"/>
        <end position="210"/>
    </location>
</feature>
<evidence type="ECO:0000313" key="7">
    <source>
        <dbReference type="Proteomes" id="UP000306421"/>
    </source>
</evidence>
<reference evidence="4 6" key="1">
    <citation type="submission" date="2018-04" db="EMBL/GenBank/DDBJ databases">
        <title>Whole genome sequence comparison of clinical and drinking water Legionella pneumophila isolates associated with the Flint Water Crisis.</title>
        <authorList>
            <person name="Garner E."/>
            <person name="Brown C."/>
            <person name="Schwake O."/>
            <person name="Coil D."/>
            <person name="Jospin G."/>
            <person name="Eisen J."/>
            <person name="Edwards M."/>
            <person name="Pruden A."/>
        </authorList>
    </citation>
    <scope>NUCLEOTIDE SEQUENCE [LARGE SCALE GENOMIC DNA]</scope>
    <source>
        <strain evidence="4 6">Genessee03</strain>
    </source>
</reference>
<dbReference type="SUPFAM" id="SSF56925">
    <property type="entry name" value="OMPA-like"/>
    <property type="match status" value="1"/>
</dbReference>
<name>A0AB38N2T5_9GAMM</name>
<comment type="caution">
    <text evidence="5">The sequence shown here is derived from an EMBL/GenBank/DDBJ whole genome shotgun (WGS) entry which is preliminary data.</text>
</comment>
<dbReference type="RefSeq" id="WP_108294851.1">
    <property type="nucleotide sequence ID" value="NZ_JAWVLH010000001.1"/>
</dbReference>
<dbReference type="Proteomes" id="UP000251035">
    <property type="component" value="Unassembled WGS sequence"/>
</dbReference>
<keyword evidence="6" id="KW-1185">Reference proteome</keyword>
<dbReference type="AlphaFoldDB" id="A0AB38N2T5"/>
<dbReference type="InterPro" id="IPR027385">
    <property type="entry name" value="Beta-barrel_OMP"/>
</dbReference>
<dbReference type="Gene3D" id="2.40.160.20">
    <property type="match status" value="1"/>
</dbReference>
<evidence type="ECO:0000313" key="6">
    <source>
        <dbReference type="Proteomes" id="UP000251035"/>
    </source>
</evidence>
<organism evidence="5 7">
    <name type="scientific">Legionella taurinensis</name>
    <dbReference type="NCBI Taxonomy" id="70611"/>
    <lineage>
        <taxon>Bacteria</taxon>
        <taxon>Pseudomonadati</taxon>
        <taxon>Pseudomonadota</taxon>
        <taxon>Gammaproteobacteria</taxon>
        <taxon>Legionellales</taxon>
        <taxon>Legionellaceae</taxon>
        <taxon>Legionella</taxon>
    </lineage>
</organism>
<protein>
    <submittedName>
        <fullName evidence="5">Porin family protein</fullName>
    </submittedName>
</protein>
<dbReference type="Proteomes" id="UP000306421">
    <property type="component" value="Unassembled WGS sequence"/>
</dbReference>
<reference evidence="5 7" key="2">
    <citation type="submission" date="2018-04" db="EMBL/GenBank/DDBJ databases">
        <title>Whole genome sequence comparison of clinical and drinking water Legionella pneumophila isolates.</title>
        <authorList>
            <person name="Garner E."/>
        </authorList>
    </citation>
    <scope>NUCLEOTIDE SEQUENCE [LARGE SCALE GENOMIC DNA]</scope>
    <source>
        <strain evidence="5 7">WH02</strain>
    </source>
</reference>
<evidence type="ECO:0000259" key="3">
    <source>
        <dbReference type="Pfam" id="PF13505"/>
    </source>
</evidence>
<evidence type="ECO:0000256" key="2">
    <source>
        <dbReference type="SAM" id="SignalP"/>
    </source>
</evidence>
<dbReference type="EMBL" id="QFGG01000014">
    <property type="protein sequence ID" value="TID40051.1"/>
    <property type="molecule type" value="Genomic_DNA"/>
</dbReference>
<evidence type="ECO:0000313" key="4">
    <source>
        <dbReference type="EMBL" id="PUT46037.1"/>
    </source>
</evidence>
<accession>A0AB38N2T5</accession>
<dbReference type="InterPro" id="IPR011250">
    <property type="entry name" value="OMP/PagP_B-barrel"/>
</dbReference>
<dbReference type="EMBL" id="QCXM01000013">
    <property type="protein sequence ID" value="PUT46037.1"/>
    <property type="molecule type" value="Genomic_DNA"/>
</dbReference>
<dbReference type="Pfam" id="PF13505">
    <property type="entry name" value="OMP_b-brl"/>
    <property type="match status" value="1"/>
</dbReference>
<sequence length="245" mass="27164">MKRQLILFSYLCLVMPTLYSSGVADPGDKRFVFGLDAGAAKTKQLSQSAHFQLGYSTFNYLPDSDASTMRYGISLGRRFLLNPLNSVIIGLSYHQFSDMKVRGTLQQGISPPLYSANYEYTIQLSQLLVDAKLQHQWGQRFYPYLTAGIGGGFNRAEHFYTTVPGYLTVTPTYANHRRSSLSYALGLGIDTLVAPHVTVGIGYLFSDLGRVGLGSGVIRQTRVSNYLSQSHLHMNTVLAQISWSI</sequence>
<evidence type="ECO:0000256" key="1">
    <source>
        <dbReference type="ARBA" id="ARBA00022729"/>
    </source>
</evidence>
<gene>
    <name evidence="4" type="ORF">DB745_12095</name>
    <name evidence="5" type="ORF">DIZ81_13230</name>
</gene>
<keyword evidence="1 2" id="KW-0732">Signal</keyword>
<feature type="chain" id="PRO_5044208037" evidence="2">
    <location>
        <begin position="21"/>
        <end position="245"/>
    </location>
</feature>
<evidence type="ECO:0000313" key="5">
    <source>
        <dbReference type="EMBL" id="TID40051.1"/>
    </source>
</evidence>
<proteinExistence type="predicted"/>
<feature type="signal peptide" evidence="2">
    <location>
        <begin position="1"/>
        <end position="20"/>
    </location>
</feature>